<dbReference type="Gene3D" id="3.40.50.300">
    <property type="entry name" value="P-loop containing nucleotide triphosphate hydrolases"/>
    <property type="match status" value="1"/>
</dbReference>
<dbReference type="EMBL" id="OZ075117">
    <property type="protein sequence ID" value="CAL5081229.1"/>
    <property type="molecule type" value="Genomic_DNA"/>
</dbReference>
<dbReference type="GO" id="GO:0016740">
    <property type="term" value="F:transferase activity"/>
    <property type="evidence" value="ECO:0007669"/>
    <property type="project" value="UniProtKB-KW"/>
</dbReference>
<dbReference type="Pfam" id="PF00685">
    <property type="entry name" value="Sulfotransfer_1"/>
    <property type="match status" value="1"/>
</dbReference>
<proteinExistence type="inferred from homology"/>
<keyword evidence="7" id="KW-1185">Reference proteome</keyword>
<accession>A0ABC9FUN5</accession>
<feature type="domain" description="Sulfotransferase" evidence="5">
    <location>
        <begin position="93"/>
        <end position="360"/>
    </location>
</feature>
<dbReference type="AlphaFoldDB" id="A0ABC9FUN5"/>
<dbReference type="PANTHER" id="PTHR11783">
    <property type="entry name" value="SULFOTRANSFERASE SULT"/>
    <property type="match status" value="1"/>
</dbReference>
<evidence type="ECO:0000256" key="4">
    <source>
        <dbReference type="SAM" id="MobiDB-lite"/>
    </source>
</evidence>
<evidence type="ECO:0000313" key="7">
    <source>
        <dbReference type="Proteomes" id="UP001497457"/>
    </source>
</evidence>
<evidence type="ECO:0000256" key="2">
    <source>
        <dbReference type="ARBA" id="ARBA00022679"/>
    </source>
</evidence>
<dbReference type="InterPro" id="IPR027417">
    <property type="entry name" value="P-loop_NTPase"/>
</dbReference>
<keyword evidence="2 3" id="KW-0808">Transferase</keyword>
<gene>
    <name evidence="6" type="ORF">URODEC1_LOCUS108517</name>
</gene>
<feature type="region of interest" description="Disordered" evidence="4">
    <location>
        <begin position="29"/>
        <end position="49"/>
    </location>
</feature>
<evidence type="ECO:0000256" key="1">
    <source>
        <dbReference type="ARBA" id="ARBA00005771"/>
    </source>
</evidence>
<feature type="compositionally biased region" description="Basic and acidic residues" evidence="4">
    <location>
        <begin position="38"/>
        <end position="49"/>
    </location>
</feature>
<dbReference type="InterPro" id="IPR000863">
    <property type="entry name" value="Sulfotransferase_dom"/>
</dbReference>
<reference evidence="6 7" key="2">
    <citation type="submission" date="2024-10" db="EMBL/GenBank/DDBJ databases">
        <authorList>
            <person name="Ryan C."/>
        </authorList>
    </citation>
    <scope>NUCLEOTIDE SEQUENCE [LARGE SCALE GENOMIC DNA]</scope>
</reference>
<dbReference type="Proteomes" id="UP001497457">
    <property type="component" value="Chromosome 7b"/>
</dbReference>
<evidence type="ECO:0000256" key="3">
    <source>
        <dbReference type="RuleBase" id="RU361155"/>
    </source>
</evidence>
<protein>
    <recommendedName>
        <fullName evidence="3">Sulfotransferase</fullName>
        <ecNumber evidence="3">2.8.2.-</ecNumber>
    </recommendedName>
</protein>
<evidence type="ECO:0000259" key="5">
    <source>
        <dbReference type="Pfam" id="PF00685"/>
    </source>
</evidence>
<comment type="similarity">
    <text evidence="1 3">Belongs to the sulfotransferase 1 family.</text>
</comment>
<reference evidence="7" key="1">
    <citation type="submission" date="2024-06" db="EMBL/GenBank/DDBJ databases">
        <authorList>
            <person name="Ryan C."/>
        </authorList>
    </citation>
    <scope>NUCLEOTIDE SEQUENCE [LARGE SCALE GENOMIC DNA]</scope>
</reference>
<evidence type="ECO:0000313" key="6">
    <source>
        <dbReference type="EMBL" id="CAL5081229.1"/>
    </source>
</evidence>
<dbReference type="EC" id="2.8.2.-" evidence="3"/>
<name>A0ABC9FUN5_9POAL</name>
<sequence>MLLTPMAAAAADGDASALVPSGSGPVPFKDIDDGTVPADEHTPRDKDLSSDLVAALPRRQDPIAELLLYQGCWLPKYWVPGVIEFQRRFNPRPDDVVLASYPKCGTTWLMALAFAAAARRAYPPAATGEHPLRRLHPHDIVSFVVEVFARGEEAKLDALPSPRLMSTHLPFTLLPPRVTAGGGCKVVYVCRDPKDMVVSLWHFLRRSCKLPSKPEDLSFDELFDAVCDGTSALGPAWDHVLSYWRAAVARPDRVLFLRYEDLQRDTGESVRRLAEFMGRPFSAAEEAAGAVAAVVELCSFGNMKALEVNKNKAGSVASGNLVIPRDAFFRKGVAGDWANHMTPEMAARMDGIFREELLGTGFSFA</sequence>
<organism evidence="6 7">
    <name type="scientific">Urochloa decumbens</name>
    <dbReference type="NCBI Taxonomy" id="240449"/>
    <lineage>
        <taxon>Eukaryota</taxon>
        <taxon>Viridiplantae</taxon>
        <taxon>Streptophyta</taxon>
        <taxon>Embryophyta</taxon>
        <taxon>Tracheophyta</taxon>
        <taxon>Spermatophyta</taxon>
        <taxon>Magnoliopsida</taxon>
        <taxon>Liliopsida</taxon>
        <taxon>Poales</taxon>
        <taxon>Poaceae</taxon>
        <taxon>PACMAD clade</taxon>
        <taxon>Panicoideae</taxon>
        <taxon>Panicodae</taxon>
        <taxon>Paniceae</taxon>
        <taxon>Melinidinae</taxon>
        <taxon>Urochloa</taxon>
    </lineage>
</organism>
<dbReference type="SUPFAM" id="SSF52540">
    <property type="entry name" value="P-loop containing nucleoside triphosphate hydrolases"/>
    <property type="match status" value="1"/>
</dbReference>